<dbReference type="InterPro" id="IPR000515">
    <property type="entry name" value="MetI-like"/>
</dbReference>
<name>A0A085UU66_PSESX</name>
<evidence type="ECO:0000256" key="7">
    <source>
        <dbReference type="ARBA" id="ARBA00023136"/>
    </source>
</evidence>
<dbReference type="Pfam" id="PF00528">
    <property type="entry name" value="BPD_transp_1"/>
    <property type="match status" value="1"/>
</dbReference>
<evidence type="ECO:0000256" key="6">
    <source>
        <dbReference type="ARBA" id="ARBA00022989"/>
    </source>
</evidence>
<dbReference type="PROSITE" id="PS50928">
    <property type="entry name" value="ABC_TM1"/>
    <property type="match status" value="1"/>
</dbReference>
<dbReference type="Gene3D" id="1.10.3720.10">
    <property type="entry name" value="MetI-like"/>
    <property type="match status" value="1"/>
</dbReference>
<feature type="transmembrane region" description="Helical" evidence="8">
    <location>
        <begin position="256"/>
        <end position="274"/>
    </location>
</feature>
<organism evidence="10 11">
    <name type="scientific">Pseudomonas syringae</name>
    <dbReference type="NCBI Taxonomy" id="317"/>
    <lineage>
        <taxon>Bacteria</taxon>
        <taxon>Pseudomonadati</taxon>
        <taxon>Pseudomonadota</taxon>
        <taxon>Gammaproteobacteria</taxon>
        <taxon>Pseudomonadales</taxon>
        <taxon>Pseudomonadaceae</taxon>
        <taxon>Pseudomonas</taxon>
    </lineage>
</organism>
<keyword evidence="2 8" id="KW-0813">Transport</keyword>
<keyword evidence="7 8" id="KW-0472">Membrane</keyword>
<feature type="transmembrane region" description="Helical" evidence="8">
    <location>
        <begin position="21"/>
        <end position="46"/>
    </location>
</feature>
<proteinExistence type="inferred from homology"/>
<evidence type="ECO:0000256" key="2">
    <source>
        <dbReference type="ARBA" id="ARBA00022448"/>
    </source>
</evidence>
<dbReference type="PATRIC" id="fig|317.174.peg.5049"/>
<feature type="transmembrane region" description="Helical" evidence="8">
    <location>
        <begin position="90"/>
        <end position="111"/>
    </location>
</feature>
<dbReference type="Proteomes" id="UP000028643">
    <property type="component" value="Unassembled WGS sequence"/>
</dbReference>
<dbReference type="SUPFAM" id="SSF161098">
    <property type="entry name" value="MetI-like"/>
    <property type="match status" value="1"/>
</dbReference>
<dbReference type="GO" id="GO:0005886">
    <property type="term" value="C:plasma membrane"/>
    <property type="evidence" value="ECO:0007669"/>
    <property type="project" value="UniProtKB-SubCell"/>
</dbReference>
<dbReference type="PANTHER" id="PTHR43357">
    <property type="entry name" value="INNER MEMBRANE ABC TRANSPORTER PERMEASE PROTEIN YDCV"/>
    <property type="match status" value="1"/>
</dbReference>
<dbReference type="GO" id="GO:0055085">
    <property type="term" value="P:transmembrane transport"/>
    <property type="evidence" value="ECO:0007669"/>
    <property type="project" value="InterPro"/>
</dbReference>
<comment type="subcellular location">
    <subcellularLocation>
        <location evidence="1">Cell inner membrane</location>
        <topology evidence="1">Multi-pass membrane protein</topology>
    </subcellularLocation>
    <subcellularLocation>
        <location evidence="8">Cell membrane</location>
        <topology evidence="8">Multi-pass membrane protein</topology>
    </subcellularLocation>
</comment>
<protein>
    <submittedName>
        <fullName evidence="10">ABC transporter permease</fullName>
    </submittedName>
</protein>
<sequence>MSLSTKKRLRLQPVLPGDTGRFAAILSGFILLLAVMPILTMIVMSFSGASNLDFPPSSYSLKWYEAAWRTFVSPDSSDVLSLGKAMTTSLLVACLTMVFATLIAVPASYALTRCEFRGKAVAMQLMSLPLVFPMVVLGLALLLIFDNLPFHMDTSRLVIAHVILALPFVVKNCTAAMMSIGSEVEEAAQMLGASPLRAIVDVVVPLMKSGILAGMLLAFIVSFNEFTVTYFLYNIDVMTVPIWMYSRTVSSLDPTVFSFAVLIVLIDFVLIWALEKLVGEGGVSF</sequence>
<keyword evidence="6 8" id="KW-1133">Transmembrane helix</keyword>
<comment type="similarity">
    <text evidence="8">Belongs to the binding-protein-dependent transport system permease family.</text>
</comment>
<feature type="transmembrane region" description="Helical" evidence="8">
    <location>
        <begin position="123"/>
        <end position="145"/>
    </location>
</feature>
<dbReference type="AlphaFoldDB" id="A0A085UU66"/>
<comment type="caution">
    <text evidence="10">The sequence shown here is derived from an EMBL/GenBank/DDBJ whole genome shotgun (WGS) entry which is preliminary data.</text>
</comment>
<evidence type="ECO:0000256" key="4">
    <source>
        <dbReference type="ARBA" id="ARBA00022519"/>
    </source>
</evidence>
<evidence type="ECO:0000256" key="3">
    <source>
        <dbReference type="ARBA" id="ARBA00022475"/>
    </source>
</evidence>
<reference evidence="10 11" key="1">
    <citation type="submission" date="2014-07" db="EMBL/GenBank/DDBJ databases">
        <title>Draft Genome Sequences of Environmental Pseudomonas syringae strains.</title>
        <authorList>
            <person name="Baltrus D.A."/>
            <person name="Berge O."/>
            <person name="Morris C."/>
        </authorList>
    </citation>
    <scope>NUCLEOTIDE SEQUENCE [LARGE SCALE GENOMIC DNA]</scope>
    <source>
        <strain evidence="10 11">CEB003</strain>
    </source>
</reference>
<feature type="domain" description="ABC transmembrane type-1" evidence="9">
    <location>
        <begin position="86"/>
        <end position="274"/>
    </location>
</feature>
<dbReference type="InterPro" id="IPR035906">
    <property type="entry name" value="MetI-like_sf"/>
</dbReference>
<accession>A0A085UU66</accession>
<dbReference type="EMBL" id="JPQT01000133">
    <property type="protein sequence ID" value="KFE46729.1"/>
    <property type="molecule type" value="Genomic_DNA"/>
</dbReference>
<dbReference type="RefSeq" id="WP_020293064.1">
    <property type="nucleotide sequence ID" value="NZ_JPQT01000133.1"/>
</dbReference>
<keyword evidence="4" id="KW-0997">Cell inner membrane</keyword>
<keyword evidence="3" id="KW-1003">Cell membrane</keyword>
<keyword evidence="5 8" id="KW-0812">Transmembrane</keyword>
<dbReference type="PANTHER" id="PTHR43357:SF4">
    <property type="entry name" value="INNER MEMBRANE ABC TRANSPORTER PERMEASE PROTEIN YDCV"/>
    <property type="match status" value="1"/>
</dbReference>
<evidence type="ECO:0000256" key="5">
    <source>
        <dbReference type="ARBA" id="ARBA00022692"/>
    </source>
</evidence>
<evidence type="ECO:0000313" key="10">
    <source>
        <dbReference type="EMBL" id="KFE46729.1"/>
    </source>
</evidence>
<evidence type="ECO:0000259" key="9">
    <source>
        <dbReference type="PROSITE" id="PS50928"/>
    </source>
</evidence>
<evidence type="ECO:0000256" key="8">
    <source>
        <dbReference type="RuleBase" id="RU363032"/>
    </source>
</evidence>
<evidence type="ECO:0000256" key="1">
    <source>
        <dbReference type="ARBA" id="ARBA00004429"/>
    </source>
</evidence>
<evidence type="ECO:0000313" key="11">
    <source>
        <dbReference type="Proteomes" id="UP000028643"/>
    </source>
</evidence>
<dbReference type="CDD" id="cd06261">
    <property type="entry name" value="TM_PBP2"/>
    <property type="match status" value="1"/>
</dbReference>
<gene>
    <name evidence="10" type="ORF">IV02_24685</name>
</gene>